<keyword evidence="1" id="KW-0175">Coiled coil</keyword>
<feature type="compositionally biased region" description="Polar residues" evidence="2">
    <location>
        <begin position="893"/>
        <end position="906"/>
    </location>
</feature>
<feature type="coiled-coil region" evidence="1">
    <location>
        <begin position="764"/>
        <end position="848"/>
    </location>
</feature>
<dbReference type="PANTHER" id="PTHR43941:SF1">
    <property type="entry name" value="STRUCTURAL MAINTENANCE OF CHROMOSOMES PROTEIN 2"/>
    <property type="match status" value="1"/>
</dbReference>
<accession>A0ABR4FLM8</accession>
<feature type="region of interest" description="Disordered" evidence="2">
    <location>
        <begin position="865"/>
        <end position="983"/>
    </location>
</feature>
<sequence length="1040" mass="116018">MTARSGTFPLSREVERLVTATYAPSLQDLYSLTREVTPTLIDSWASHKPCQVGALAEVLADGLSRSRLALSILASFGRAPEFRNCLLQRHPYLLDQFLQQSTGNDEEYLPVCISLLSSPLPHSTVPPASLAPFIMKMVERIHESPSVDNVRSLYSISGCLTGILRELPDDVMSGLQTELTKTLRDLKDHMGNLLCLATFARLASSWNSVEIPSWLQNVKNFFGPKRGLKTLDLVVLRVILACSANCEGLTPEQSAESIYLAIEICNTVDTAQRRYWIEGNSIKIAKLIEKATRDGIDHSVQILGLSFLASLLPASALSPDLSRLPLEWVLPENSANVLEVLPSHILPRLVEASAAHSHQYALNKALGYIFAVLSASKPDSITIDELRLARSLLDGLRASELPPLSPALKSSMSKTYGGAVQNLVESFPRHSSRSDCEGVAACYHAVSNLENELIFDLLTFWLKMTLSQSIEQVASPSPEMDMLMKIMTKSKNMLPHSRCPFSDARPFALRNCLSPHKFHEKTNIPRGDWRAGMEDIMAANSRMVSDSIMQEVEHICYELEQRCGSIEAPLKKAEEERNQQYLQAETLKRQTKNLEDELQVASNTISELREEMSRLEINANSATGRAEELSMSLVEAQQALEDLQSTSEGTLTGEREAFRTRELDMIASLSAKDDHLEELQEQLKSQTEEHAQLETMLAAIKRERDTSLGSIVTLKHEVSIVRAELEQRDKEIQSLMAGKEVANNQFGELQAKLHEETTESEGLRTALREAIEKSKAELDEIRVQFELQYTKLAEEATQQKSEIMTLQRAMREATSNATRNLQTKEKRIQHLERKVQHLRDERAAKAREFTEAQQHISRLMSVMGFKPTSSDSQLSSKHRARPLPEPSQFAMMRTQTDTVGGDSQSQSREEDLLATSIEVSTPRPGPCSPKRSRNTAFPSAQPSPPRSQGTNKESKESASRGTATLRRERRPLAEADANSQPNSQLTKVSICNLRNEFHSSQCSNHADQNYLDDIDLEFSKEFVFTSTSLSELNGHADGRG</sequence>
<evidence type="ECO:0000256" key="2">
    <source>
        <dbReference type="SAM" id="MobiDB-lite"/>
    </source>
</evidence>
<evidence type="ECO:0000313" key="3">
    <source>
        <dbReference type="EMBL" id="KAL2784164.1"/>
    </source>
</evidence>
<keyword evidence="4" id="KW-1185">Reference proteome</keyword>
<feature type="compositionally biased region" description="Polar residues" evidence="2">
    <location>
        <begin position="934"/>
        <end position="951"/>
    </location>
</feature>
<dbReference type="Proteomes" id="UP001610563">
    <property type="component" value="Unassembled WGS sequence"/>
</dbReference>
<evidence type="ECO:0000256" key="1">
    <source>
        <dbReference type="SAM" id="Coils"/>
    </source>
</evidence>
<organism evidence="3 4">
    <name type="scientific">Aspergillus keveii</name>
    <dbReference type="NCBI Taxonomy" id="714993"/>
    <lineage>
        <taxon>Eukaryota</taxon>
        <taxon>Fungi</taxon>
        <taxon>Dikarya</taxon>
        <taxon>Ascomycota</taxon>
        <taxon>Pezizomycotina</taxon>
        <taxon>Eurotiomycetes</taxon>
        <taxon>Eurotiomycetidae</taxon>
        <taxon>Eurotiales</taxon>
        <taxon>Aspergillaceae</taxon>
        <taxon>Aspergillus</taxon>
        <taxon>Aspergillus subgen. Nidulantes</taxon>
    </lineage>
</organism>
<protein>
    <submittedName>
        <fullName evidence="3">Uncharacterized protein</fullName>
    </submittedName>
</protein>
<dbReference type="PANTHER" id="PTHR43941">
    <property type="entry name" value="STRUCTURAL MAINTENANCE OF CHROMOSOMES PROTEIN 2"/>
    <property type="match status" value="1"/>
</dbReference>
<evidence type="ECO:0000313" key="4">
    <source>
        <dbReference type="Proteomes" id="UP001610563"/>
    </source>
</evidence>
<reference evidence="3 4" key="1">
    <citation type="submission" date="2024-07" db="EMBL/GenBank/DDBJ databases">
        <title>Section-level genome sequencing and comparative genomics of Aspergillus sections Usti and Cavernicolus.</title>
        <authorList>
            <consortium name="Lawrence Berkeley National Laboratory"/>
            <person name="Nybo J.L."/>
            <person name="Vesth T.C."/>
            <person name="Theobald S."/>
            <person name="Frisvad J.C."/>
            <person name="Larsen T.O."/>
            <person name="Kjaerboelling I."/>
            <person name="Rothschild-Mancinelli K."/>
            <person name="Lyhne E.K."/>
            <person name="Kogle M.E."/>
            <person name="Barry K."/>
            <person name="Clum A."/>
            <person name="Na H."/>
            <person name="Ledsgaard L."/>
            <person name="Lin J."/>
            <person name="Lipzen A."/>
            <person name="Kuo A."/>
            <person name="Riley R."/>
            <person name="Mondo S."/>
            <person name="Labutti K."/>
            <person name="Haridas S."/>
            <person name="Pangalinan J."/>
            <person name="Salamov A.A."/>
            <person name="Simmons B.A."/>
            <person name="Magnuson J.K."/>
            <person name="Chen J."/>
            <person name="Drula E."/>
            <person name="Henrissat B."/>
            <person name="Wiebenga A."/>
            <person name="Lubbers R.J."/>
            <person name="Gomes A.C."/>
            <person name="Makela M.R."/>
            <person name="Stajich J."/>
            <person name="Grigoriev I.V."/>
            <person name="Mortensen U.H."/>
            <person name="De Vries R.P."/>
            <person name="Baker S.E."/>
            <person name="Andersen M.R."/>
        </authorList>
    </citation>
    <scope>NUCLEOTIDE SEQUENCE [LARGE SCALE GENOMIC DNA]</scope>
    <source>
        <strain evidence="3 4">CBS 209.92</strain>
    </source>
</reference>
<dbReference type="EMBL" id="JBFTWV010000191">
    <property type="protein sequence ID" value="KAL2784164.1"/>
    <property type="molecule type" value="Genomic_DNA"/>
</dbReference>
<gene>
    <name evidence="3" type="ORF">BJX66DRAFT_317094</name>
</gene>
<comment type="caution">
    <text evidence="3">The sequence shown here is derived from an EMBL/GenBank/DDBJ whole genome shotgun (WGS) entry which is preliminary data.</text>
</comment>
<name>A0ABR4FLM8_9EURO</name>
<proteinExistence type="predicted"/>
<feature type="coiled-coil region" evidence="1">
    <location>
        <begin position="570"/>
        <end position="703"/>
    </location>
</feature>